<evidence type="ECO:0000313" key="3">
    <source>
        <dbReference type="EMBL" id="EQC37517.1"/>
    </source>
</evidence>
<dbReference type="RefSeq" id="XP_008609037.1">
    <property type="nucleotide sequence ID" value="XM_008610815.1"/>
</dbReference>
<dbReference type="AlphaFoldDB" id="T0S4C2"/>
<gene>
    <name evidence="3" type="ORF">SDRG_05120</name>
</gene>
<evidence type="ECO:0000256" key="2">
    <source>
        <dbReference type="SAM" id="SignalP"/>
    </source>
</evidence>
<dbReference type="GeneID" id="19945847"/>
<dbReference type="Gene3D" id="2.40.70.10">
    <property type="entry name" value="Acid Proteases"/>
    <property type="match status" value="1"/>
</dbReference>
<feature type="signal peptide" evidence="2">
    <location>
        <begin position="1"/>
        <end position="22"/>
    </location>
</feature>
<dbReference type="OMA" id="VESTCLE"/>
<reference evidence="3 4" key="1">
    <citation type="submission" date="2012-04" db="EMBL/GenBank/DDBJ databases">
        <title>The Genome Sequence of Saprolegnia declina VS20.</title>
        <authorList>
            <consortium name="The Broad Institute Genome Sequencing Platform"/>
            <person name="Russ C."/>
            <person name="Nusbaum C."/>
            <person name="Tyler B."/>
            <person name="van West P."/>
            <person name="Dieguez-Uribeondo J."/>
            <person name="de Bruijn I."/>
            <person name="Tripathy S."/>
            <person name="Jiang R."/>
            <person name="Young S.K."/>
            <person name="Zeng Q."/>
            <person name="Gargeya S."/>
            <person name="Fitzgerald M."/>
            <person name="Haas B."/>
            <person name="Abouelleil A."/>
            <person name="Alvarado L."/>
            <person name="Arachchi H.M."/>
            <person name="Berlin A."/>
            <person name="Chapman S.B."/>
            <person name="Goldberg J."/>
            <person name="Griggs A."/>
            <person name="Gujja S."/>
            <person name="Hansen M."/>
            <person name="Howarth C."/>
            <person name="Imamovic A."/>
            <person name="Larimer J."/>
            <person name="McCowen C."/>
            <person name="Montmayeur A."/>
            <person name="Murphy C."/>
            <person name="Neiman D."/>
            <person name="Pearson M."/>
            <person name="Priest M."/>
            <person name="Roberts A."/>
            <person name="Saif S."/>
            <person name="Shea T."/>
            <person name="Sisk P."/>
            <person name="Sykes S."/>
            <person name="Wortman J."/>
            <person name="Nusbaum C."/>
            <person name="Birren B."/>
        </authorList>
    </citation>
    <scope>NUCLEOTIDE SEQUENCE [LARGE SCALE GENOMIC DNA]</scope>
    <source>
        <strain evidence="3 4">VS20</strain>
    </source>
</reference>
<proteinExistence type="predicted"/>
<dbReference type="InterPro" id="IPR021109">
    <property type="entry name" value="Peptidase_aspartic_dom_sf"/>
</dbReference>
<feature type="chain" id="PRO_5004584340" description="Peptidase A1 domain-containing protein" evidence="2">
    <location>
        <begin position="23"/>
        <end position="361"/>
    </location>
</feature>
<dbReference type="STRING" id="1156394.T0S4C2"/>
<keyword evidence="1" id="KW-0472">Membrane</keyword>
<keyword evidence="1" id="KW-0812">Transmembrane</keyword>
<organism evidence="3 4">
    <name type="scientific">Saprolegnia diclina (strain VS20)</name>
    <dbReference type="NCBI Taxonomy" id="1156394"/>
    <lineage>
        <taxon>Eukaryota</taxon>
        <taxon>Sar</taxon>
        <taxon>Stramenopiles</taxon>
        <taxon>Oomycota</taxon>
        <taxon>Saprolegniomycetes</taxon>
        <taxon>Saprolegniales</taxon>
        <taxon>Saprolegniaceae</taxon>
        <taxon>Saprolegnia</taxon>
    </lineage>
</organism>
<dbReference type="InParanoid" id="T0S4C2"/>
<evidence type="ECO:0000256" key="1">
    <source>
        <dbReference type="SAM" id="Phobius"/>
    </source>
</evidence>
<keyword evidence="4" id="KW-1185">Reference proteome</keyword>
<sequence length="361" mass="37957">MITRQCAAVVAVLMATTSLASSVVRLPLVMTPHGLDWQYTGNVTVNDTVYAVSPDTTTMSITVPGVAASSALVIDNGSVVATTTSFGTDGRLGLGRPIANTSGLVGVDTFTVYLAPTHSAIVFNGLDDIYHTQAALTPVSLPLLLLPTPTWTVAMSSLSFEVGAPAPACANALCPVALNATHPTIQMPKSLLLTMAARYLTACAIIDGFYVCPTTVALPTLRFTLGNASTTFLLTPELYLDAGRRLLLSAGDGTEWILGLPFFQHVPITFSIAGRSVTMHCPPGSVRMQPLGATATTSASASDNRAPSWAVTLLLVVSVLMLAVSAWFIKAFRDHKVSLQRRFSVESTCLESPSCILVTTP</sequence>
<name>T0S4C2_SAPDV</name>
<accession>T0S4C2</accession>
<protein>
    <recommendedName>
        <fullName evidence="5">Peptidase A1 domain-containing protein</fullName>
    </recommendedName>
</protein>
<keyword evidence="1" id="KW-1133">Transmembrane helix</keyword>
<evidence type="ECO:0000313" key="4">
    <source>
        <dbReference type="Proteomes" id="UP000030762"/>
    </source>
</evidence>
<dbReference type="EMBL" id="JH767144">
    <property type="protein sequence ID" value="EQC37517.1"/>
    <property type="molecule type" value="Genomic_DNA"/>
</dbReference>
<dbReference type="SUPFAM" id="SSF50630">
    <property type="entry name" value="Acid proteases"/>
    <property type="match status" value="1"/>
</dbReference>
<dbReference type="OrthoDB" id="10400042at2759"/>
<dbReference type="Proteomes" id="UP000030762">
    <property type="component" value="Unassembled WGS sequence"/>
</dbReference>
<keyword evidence="2" id="KW-0732">Signal</keyword>
<feature type="transmembrane region" description="Helical" evidence="1">
    <location>
        <begin position="309"/>
        <end position="332"/>
    </location>
</feature>
<evidence type="ECO:0008006" key="5">
    <source>
        <dbReference type="Google" id="ProtNLM"/>
    </source>
</evidence>
<dbReference type="VEuPathDB" id="FungiDB:SDRG_05120"/>